<dbReference type="GO" id="GO:0000076">
    <property type="term" value="P:DNA replication checkpoint signaling"/>
    <property type="evidence" value="ECO:0007669"/>
    <property type="project" value="UniProtKB-UniRule"/>
</dbReference>
<feature type="compositionally biased region" description="Polar residues" evidence="7">
    <location>
        <begin position="253"/>
        <end position="263"/>
    </location>
</feature>
<evidence type="ECO:0000256" key="2">
    <source>
        <dbReference type="ARBA" id="ARBA00006075"/>
    </source>
</evidence>
<keyword evidence="5 6" id="KW-0131">Cell cycle</keyword>
<organism evidence="8 9">
    <name type="scientific">Paramuricea clavata</name>
    <name type="common">Red gorgonian</name>
    <name type="synonym">Violescent sea-whip</name>
    <dbReference type="NCBI Taxonomy" id="317549"/>
    <lineage>
        <taxon>Eukaryota</taxon>
        <taxon>Metazoa</taxon>
        <taxon>Cnidaria</taxon>
        <taxon>Anthozoa</taxon>
        <taxon>Octocorallia</taxon>
        <taxon>Malacalcyonacea</taxon>
        <taxon>Plexauridae</taxon>
        <taxon>Paramuricea</taxon>
    </lineage>
</organism>
<feature type="compositionally biased region" description="Low complexity" evidence="7">
    <location>
        <begin position="199"/>
        <end position="226"/>
    </location>
</feature>
<feature type="compositionally biased region" description="Polar residues" evidence="7">
    <location>
        <begin position="227"/>
        <end position="237"/>
    </location>
</feature>
<sequence length="507" mass="56708">MDEMEVNGDAFNFDAEADDPFAIPPPLNDLILQEDPADIAGQEINLQDNKGIEALKNLCSDEHFKGKGHEASDLNKLLHRFEHWAQCLMPRWPFDNVVQKCEVLGSQSRARNELKRIRRNEEEEVLRGEPEDDAEGTAGQADATNDENSTEAASEQDAPQDERPPVELTEEQRERIRRNRVLAFEKRQAKRRRLEEESQTQSQLEDGSTNAEQETNEENSSSEQPSLTNVGSENTAPDETLADMVPDEIHGDTNGNQNDSMDNINDETDLTNIPENDSNVEADLTNIPENDKTDEAGLTNIPENDMTDEADLIDIPENNSNDEPRLTNISENNSNNEAGLANISENDINNEAGLTNIPENDSDVVSHNNVSERDDSSQTSNMNNDHEREPEENDDETSDEDDEILNRSAFDLNPPRPDSSLSVDTNNELNTRKTEVVEDQENNTEMLENDRHETDPNPDNTTAESDINSSSLTTQHVDLPKDPSGTEDTITEEASTEQMDVDNSITE</sequence>
<dbReference type="InterPro" id="IPR040038">
    <property type="entry name" value="TIPIN/Csm3/Swi3"/>
</dbReference>
<evidence type="ECO:0000256" key="1">
    <source>
        <dbReference type="ARBA" id="ARBA00004123"/>
    </source>
</evidence>
<comment type="function">
    <text evidence="6">Plays an important role in the control of DNA replication and the maintenance of replication fork stability.</text>
</comment>
<accession>A0A6S7IQD7</accession>
<dbReference type="GO" id="GO:0031297">
    <property type="term" value="P:replication fork processing"/>
    <property type="evidence" value="ECO:0007669"/>
    <property type="project" value="UniProtKB-UniRule"/>
</dbReference>
<dbReference type="EMBL" id="CACRXK020010271">
    <property type="protein sequence ID" value="CAB4019040.1"/>
    <property type="molecule type" value="Genomic_DNA"/>
</dbReference>
<dbReference type="GO" id="GO:0031298">
    <property type="term" value="C:replication fork protection complex"/>
    <property type="evidence" value="ECO:0007669"/>
    <property type="project" value="TreeGrafter"/>
</dbReference>
<keyword evidence="3 6" id="KW-0227">DNA damage</keyword>
<evidence type="ECO:0000256" key="7">
    <source>
        <dbReference type="SAM" id="MobiDB-lite"/>
    </source>
</evidence>
<evidence type="ECO:0000313" key="9">
    <source>
        <dbReference type="Proteomes" id="UP001152795"/>
    </source>
</evidence>
<comment type="subcellular location">
    <subcellularLocation>
        <location evidence="1 6">Nucleus</location>
    </subcellularLocation>
</comment>
<dbReference type="OrthoDB" id="437078at2759"/>
<dbReference type="Pfam" id="PF07962">
    <property type="entry name" value="Swi3"/>
    <property type="match status" value="1"/>
</dbReference>
<dbReference type="PANTHER" id="PTHR13220:SF11">
    <property type="entry name" value="TIMELESS-INTERACTING PROTEIN"/>
    <property type="match status" value="1"/>
</dbReference>
<feature type="compositionally biased region" description="Polar residues" evidence="7">
    <location>
        <begin position="457"/>
        <end position="476"/>
    </location>
</feature>
<reference evidence="8" key="1">
    <citation type="submission" date="2020-04" db="EMBL/GenBank/DDBJ databases">
        <authorList>
            <person name="Alioto T."/>
            <person name="Alioto T."/>
            <person name="Gomez Garrido J."/>
        </authorList>
    </citation>
    <scope>NUCLEOTIDE SEQUENCE</scope>
    <source>
        <strain evidence="8">A484AB</strain>
    </source>
</reference>
<evidence type="ECO:0000256" key="3">
    <source>
        <dbReference type="ARBA" id="ARBA00022763"/>
    </source>
</evidence>
<feature type="compositionally biased region" description="Polar residues" evidence="7">
    <location>
        <begin position="317"/>
        <end position="369"/>
    </location>
</feature>
<dbReference type="AlphaFoldDB" id="A0A6S7IQD7"/>
<proteinExistence type="inferred from homology"/>
<dbReference type="GO" id="GO:0003677">
    <property type="term" value="F:DNA binding"/>
    <property type="evidence" value="ECO:0007669"/>
    <property type="project" value="TreeGrafter"/>
</dbReference>
<feature type="region of interest" description="Disordered" evidence="7">
    <location>
        <begin position="121"/>
        <end position="507"/>
    </location>
</feature>
<feature type="compositionally biased region" description="Polar residues" evidence="7">
    <location>
        <begin position="419"/>
        <end position="429"/>
    </location>
</feature>
<feature type="compositionally biased region" description="Acidic residues" evidence="7">
    <location>
        <begin position="305"/>
        <end position="314"/>
    </location>
</feature>
<evidence type="ECO:0000256" key="6">
    <source>
        <dbReference type="RuleBase" id="RU366049"/>
    </source>
</evidence>
<dbReference type="GO" id="GO:0043111">
    <property type="term" value="P:replication fork arrest"/>
    <property type="evidence" value="ECO:0007669"/>
    <property type="project" value="TreeGrafter"/>
</dbReference>
<keyword evidence="4 6" id="KW-0539">Nucleus</keyword>
<comment type="similarity">
    <text evidence="2 6">Belongs to the CSM3 family.</text>
</comment>
<keyword evidence="9" id="KW-1185">Reference proteome</keyword>
<protein>
    <recommendedName>
        <fullName evidence="6">TIMELESS-interacting protein</fullName>
    </recommendedName>
</protein>
<dbReference type="PANTHER" id="PTHR13220">
    <property type="entry name" value="TIMELESS INTERACTING-RELATED"/>
    <property type="match status" value="1"/>
</dbReference>
<dbReference type="GO" id="GO:0006974">
    <property type="term" value="P:DNA damage response"/>
    <property type="evidence" value="ECO:0007669"/>
    <property type="project" value="UniProtKB-KW"/>
</dbReference>
<gene>
    <name evidence="8" type="ORF">PACLA_8A051467</name>
</gene>
<feature type="compositionally biased region" description="Polar residues" evidence="7">
    <location>
        <begin position="496"/>
        <end position="507"/>
    </location>
</feature>
<comment type="caution">
    <text evidence="8">The sequence shown here is derived from an EMBL/GenBank/DDBJ whole genome shotgun (WGS) entry which is preliminary data.</text>
</comment>
<dbReference type="InterPro" id="IPR012923">
    <property type="entry name" value="Csm3"/>
</dbReference>
<evidence type="ECO:0000256" key="5">
    <source>
        <dbReference type="ARBA" id="ARBA00023306"/>
    </source>
</evidence>
<feature type="compositionally biased region" description="Polar residues" evidence="7">
    <location>
        <begin position="270"/>
        <end position="279"/>
    </location>
</feature>
<feature type="compositionally biased region" description="Acidic residues" evidence="7">
    <location>
        <begin position="390"/>
        <end position="403"/>
    </location>
</feature>
<name>A0A6S7IQD7_PARCT</name>
<feature type="compositionally biased region" description="Basic and acidic residues" evidence="7">
    <location>
        <begin position="160"/>
        <end position="174"/>
    </location>
</feature>
<dbReference type="Proteomes" id="UP001152795">
    <property type="component" value="Unassembled WGS sequence"/>
</dbReference>
<evidence type="ECO:0000313" key="8">
    <source>
        <dbReference type="EMBL" id="CAB4019040.1"/>
    </source>
</evidence>
<evidence type="ECO:0000256" key="4">
    <source>
        <dbReference type="ARBA" id="ARBA00023242"/>
    </source>
</evidence>